<evidence type="ECO:0000313" key="2">
    <source>
        <dbReference type="EMBL" id="EMF17656.1"/>
    </source>
</evidence>
<dbReference type="PANTHER" id="PTHR37283">
    <property type="entry name" value="PH DOMAIN-CONTAINING PROTEIN YHR131C"/>
    <property type="match status" value="1"/>
</dbReference>
<name>N1QKA2_SPHMS</name>
<feature type="compositionally biased region" description="Low complexity" evidence="1">
    <location>
        <begin position="26"/>
        <end position="45"/>
    </location>
</feature>
<dbReference type="eggNOG" id="ENOG502S3D4">
    <property type="taxonomic scope" value="Eukaryota"/>
</dbReference>
<feature type="region of interest" description="Disordered" evidence="1">
    <location>
        <begin position="338"/>
        <end position="361"/>
    </location>
</feature>
<feature type="region of interest" description="Disordered" evidence="1">
    <location>
        <begin position="1"/>
        <end position="57"/>
    </location>
</feature>
<feature type="compositionally biased region" description="Polar residues" evidence="1">
    <location>
        <begin position="305"/>
        <end position="319"/>
    </location>
</feature>
<feature type="region of interest" description="Disordered" evidence="1">
    <location>
        <begin position="256"/>
        <end position="281"/>
    </location>
</feature>
<dbReference type="RefSeq" id="XP_016765777.1">
    <property type="nucleotide sequence ID" value="XM_016903771.1"/>
</dbReference>
<organism evidence="2 3">
    <name type="scientific">Sphaerulina musiva (strain SO2202)</name>
    <name type="common">Poplar stem canker fungus</name>
    <name type="synonym">Septoria musiva</name>
    <dbReference type="NCBI Taxonomy" id="692275"/>
    <lineage>
        <taxon>Eukaryota</taxon>
        <taxon>Fungi</taxon>
        <taxon>Dikarya</taxon>
        <taxon>Ascomycota</taxon>
        <taxon>Pezizomycotina</taxon>
        <taxon>Dothideomycetes</taxon>
        <taxon>Dothideomycetidae</taxon>
        <taxon>Mycosphaerellales</taxon>
        <taxon>Mycosphaerellaceae</taxon>
        <taxon>Sphaerulina</taxon>
    </lineage>
</organism>
<gene>
    <name evidence="2" type="ORF">SEPMUDRAFT_146619</name>
</gene>
<feature type="compositionally biased region" description="Low complexity" evidence="1">
    <location>
        <begin position="463"/>
        <end position="484"/>
    </location>
</feature>
<feature type="compositionally biased region" description="Polar residues" evidence="1">
    <location>
        <begin position="348"/>
        <end position="361"/>
    </location>
</feature>
<sequence>MAMPPQFTTLGVELRRRPTSAENNHHYNNSKNNNAAAAAVPAAPAQDPPEVRPARSSRRVTSYHNAFQTSCAVSTDEPPPYATALRTPARALRAVHHGKEALPKYTCTVGMEGKLLLNLESTNPLHGSCQGEWREVYVVVRGTMISFHRVTSAGGAGKLLRSYTLQHAEVGLASDVEHTILVPQSRLAQLIPSSARRRAWQRDPDLYRPVGQHILRLRIETDQIILADACEDRIWDLINTLSAGIDISQPLDERSIPKQCTVPRRRRRQRPHHANVNDLSDAALLAEQERIFRHMYPDFAGASTRPGNTRTETQTTIPQNPEREEDEVDISMMREEVASTAHSHSTTQSDEVTSRPANVRQTTSTTINSVLSEDMMYSTPTTNFNEDGKWQPPHLRTPAQLQRYIRRCMPTLNADATRASDILMVDGRRMKLNWRMELLEPWELQPPAYKAHNFGTSGTNLVRASSQRSSTASAGQAGPQSSSSMVGDCDPIMPLGNPLEALHLTKVVSVTTTMDKDGNQRHLPTNDDESKTRRPQQTSHTDAHGVVFCF</sequence>
<keyword evidence="3" id="KW-1185">Reference proteome</keyword>
<evidence type="ECO:0000256" key="1">
    <source>
        <dbReference type="SAM" id="MobiDB-lite"/>
    </source>
</evidence>
<feature type="compositionally biased region" description="Low complexity" evidence="1">
    <location>
        <begin position="338"/>
        <end position="347"/>
    </location>
</feature>
<feature type="region of interest" description="Disordered" evidence="1">
    <location>
        <begin position="462"/>
        <end position="492"/>
    </location>
</feature>
<accession>N1QKA2</accession>
<evidence type="ECO:0000313" key="3">
    <source>
        <dbReference type="Proteomes" id="UP000016931"/>
    </source>
</evidence>
<evidence type="ECO:0008006" key="4">
    <source>
        <dbReference type="Google" id="ProtNLM"/>
    </source>
</evidence>
<dbReference type="HOGENOM" id="CLU_038275_0_0_1"/>
<reference evidence="2 3" key="1">
    <citation type="journal article" date="2012" name="PLoS Pathog.">
        <title>Diverse lifestyles and strategies of plant pathogenesis encoded in the genomes of eighteen Dothideomycetes fungi.</title>
        <authorList>
            <person name="Ohm R.A."/>
            <person name="Feau N."/>
            <person name="Henrissat B."/>
            <person name="Schoch C.L."/>
            <person name="Horwitz B.A."/>
            <person name="Barry K.W."/>
            <person name="Condon B.J."/>
            <person name="Copeland A.C."/>
            <person name="Dhillon B."/>
            <person name="Glaser F."/>
            <person name="Hesse C.N."/>
            <person name="Kosti I."/>
            <person name="LaButti K."/>
            <person name="Lindquist E.A."/>
            <person name="Lucas S."/>
            <person name="Salamov A.A."/>
            <person name="Bradshaw R.E."/>
            <person name="Ciuffetti L."/>
            <person name="Hamelin R.C."/>
            <person name="Kema G.H.J."/>
            <person name="Lawrence C."/>
            <person name="Scott J.A."/>
            <person name="Spatafora J.W."/>
            <person name="Turgeon B.G."/>
            <person name="de Wit P.J.G.M."/>
            <person name="Zhong S."/>
            <person name="Goodwin S.B."/>
            <person name="Grigoriev I.V."/>
        </authorList>
    </citation>
    <scope>NUCLEOTIDE SEQUENCE [LARGE SCALE GENOMIC DNA]</scope>
    <source>
        <strain evidence="2 3">SO2202</strain>
    </source>
</reference>
<feature type="compositionally biased region" description="Basic residues" evidence="1">
    <location>
        <begin position="263"/>
        <end position="273"/>
    </location>
</feature>
<dbReference type="GeneID" id="27900908"/>
<dbReference type="Proteomes" id="UP000016931">
    <property type="component" value="Unassembled WGS sequence"/>
</dbReference>
<dbReference type="STRING" id="692275.N1QKA2"/>
<dbReference type="OMA" id="GKQWFVD"/>
<dbReference type="AlphaFoldDB" id="N1QKA2"/>
<feature type="region of interest" description="Disordered" evidence="1">
    <location>
        <begin position="300"/>
        <end position="326"/>
    </location>
</feature>
<dbReference type="OrthoDB" id="5865767at2759"/>
<feature type="compositionally biased region" description="Basic and acidic residues" evidence="1">
    <location>
        <begin position="514"/>
        <end position="532"/>
    </location>
</feature>
<dbReference type="EMBL" id="KB456260">
    <property type="protein sequence ID" value="EMF17656.1"/>
    <property type="molecule type" value="Genomic_DNA"/>
</dbReference>
<feature type="region of interest" description="Disordered" evidence="1">
    <location>
        <begin position="512"/>
        <end position="544"/>
    </location>
</feature>
<proteinExistence type="predicted"/>
<dbReference type="PANTHER" id="PTHR37283:SF1">
    <property type="entry name" value="PH DOMAIN-CONTAINING PROTEIN YHR131C"/>
    <property type="match status" value="1"/>
</dbReference>
<protein>
    <recommendedName>
        <fullName evidence="4">PH domain-containing protein</fullName>
    </recommendedName>
</protein>